<keyword evidence="2" id="KW-1185">Reference proteome</keyword>
<dbReference type="EMBL" id="AAWS01000010">
    <property type="protein sequence ID" value="EAY29517.1"/>
    <property type="molecule type" value="Genomic_DNA"/>
</dbReference>
<gene>
    <name evidence="1" type="ORF">M23134_00401</name>
</gene>
<name>A1ZIY1_MICM2</name>
<dbReference type="AlphaFoldDB" id="A1ZIY1"/>
<evidence type="ECO:0000313" key="2">
    <source>
        <dbReference type="Proteomes" id="UP000004095"/>
    </source>
</evidence>
<reference evidence="1 2" key="1">
    <citation type="submission" date="2007-01" db="EMBL/GenBank/DDBJ databases">
        <authorList>
            <person name="Haygood M."/>
            <person name="Podell S."/>
            <person name="Anderson C."/>
            <person name="Hopkinson B."/>
            <person name="Roe K."/>
            <person name="Barbeau K."/>
            <person name="Gaasterland T."/>
            <person name="Ferriera S."/>
            <person name="Johnson J."/>
            <person name="Kravitz S."/>
            <person name="Beeson K."/>
            <person name="Sutton G."/>
            <person name="Rogers Y.-H."/>
            <person name="Friedman R."/>
            <person name="Frazier M."/>
            <person name="Venter J.C."/>
        </authorList>
    </citation>
    <scope>NUCLEOTIDE SEQUENCE [LARGE SCALE GENOMIC DNA]</scope>
    <source>
        <strain evidence="1 2">ATCC 23134</strain>
    </source>
</reference>
<protein>
    <submittedName>
        <fullName evidence="1">Uncharacterized protein</fullName>
    </submittedName>
</protein>
<dbReference type="Proteomes" id="UP000004095">
    <property type="component" value="Unassembled WGS sequence"/>
</dbReference>
<sequence length="41" mass="5000">MILFILIFYLKIYFDKDSLVKDKILHSPNDRMKANSEYFDN</sequence>
<organism evidence="1 2">
    <name type="scientific">Microscilla marina ATCC 23134</name>
    <dbReference type="NCBI Taxonomy" id="313606"/>
    <lineage>
        <taxon>Bacteria</taxon>
        <taxon>Pseudomonadati</taxon>
        <taxon>Bacteroidota</taxon>
        <taxon>Cytophagia</taxon>
        <taxon>Cytophagales</taxon>
        <taxon>Microscillaceae</taxon>
        <taxon>Microscilla</taxon>
    </lineage>
</organism>
<accession>A1ZIY1</accession>
<proteinExistence type="predicted"/>
<comment type="caution">
    <text evidence="1">The sequence shown here is derived from an EMBL/GenBank/DDBJ whole genome shotgun (WGS) entry which is preliminary data.</text>
</comment>
<evidence type="ECO:0000313" key="1">
    <source>
        <dbReference type="EMBL" id="EAY29517.1"/>
    </source>
</evidence>